<dbReference type="PROSITE" id="PS51123">
    <property type="entry name" value="OMPA_2"/>
    <property type="match status" value="1"/>
</dbReference>
<dbReference type="EMBL" id="MFYX01000106">
    <property type="protein sequence ID" value="OGK02530.1"/>
    <property type="molecule type" value="Genomic_DNA"/>
</dbReference>
<name>A0A1F7F781_UNCRA</name>
<comment type="caution">
    <text evidence="7">The sequence shown here is derived from an EMBL/GenBank/DDBJ whole genome shotgun (WGS) entry which is preliminary data.</text>
</comment>
<dbReference type="CDD" id="cd07185">
    <property type="entry name" value="OmpA_C-like"/>
    <property type="match status" value="1"/>
</dbReference>
<dbReference type="SUPFAM" id="SSF103088">
    <property type="entry name" value="OmpA-like"/>
    <property type="match status" value="1"/>
</dbReference>
<gene>
    <name evidence="3" type="primary">pal</name>
    <name evidence="7" type="ORF">A2519_12045</name>
</gene>
<proteinExistence type="inferred from homology"/>
<evidence type="ECO:0000313" key="7">
    <source>
        <dbReference type="EMBL" id="OGK02530.1"/>
    </source>
</evidence>
<dbReference type="Gene3D" id="3.30.1330.60">
    <property type="entry name" value="OmpA-like domain"/>
    <property type="match status" value="1"/>
</dbReference>
<accession>A0A1F7F781</accession>
<dbReference type="PANTHER" id="PTHR30329:SF21">
    <property type="entry name" value="LIPOPROTEIN YIAD-RELATED"/>
    <property type="match status" value="1"/>
</dbReference>
<comment type="subcellular location">
    <subcellularLocation>
        <location evidence="1">Membrane</location>
    </subcellularLocation>
</comment>
<keyword evidence="2 4" id="KW-0472">Membrane</keyword>
<sequence length="179" mass="20038">MIHSITIALVFASVALFLSCSSSKAVKRDTSADENKQETVQQKDLQPVTTAEMTEDELTQLKKIMDLLKDIPFDFDSYTIPTEGMDILRSNVDLLNAMLEKRGKMIVITIEGHTDERGSEEYNLALGERRAKTVKEYLFNVGFHEGSLKVISYGEEKPKVAGSSVEAWAANRRAHLIVE</sequence>
<evidence type="ECO:0000256" key="1">
    <source>
        <dbReference type="ARBA" id="ARBA00004370"/>
    </source>
</evidence>
<dbReference type="InterPro" id="IPR039001">
    <property type="entry name" value="Pal"/>
</dbReference>
<dbReference type="InterPro" id="IPR050330">
    <property type="entry name" value="Bact_OuterMem_StrucFunc"/>
</dbReference>
<feature type="domain" description="OmpA-like" evidence="6">
    <location>
        <begin position="60"/>
        <end position="179"/>
    </location>
</feature>
<dbReference type="InterPro" id="IPR036737">
    <property type="entry name" value="OmpA-like_sf"/>
</dbReference>
<evidence type="ECO:0000256" key="3">
    <source>
        <dbReference type="HAMAP-Rule" id="MF_02204"/>
    </source>
</evidence>
<dbReference type="Proteomes" id="UP000179243">
    <property type="component" value="Unassembled WGS sequence"/>
</dbReference>
<organism evidence="7 8">
    <name type="scientific">Candidatus Raymondbacteria bacterium RIFOXYD12_FULL_49_13</name>
    <dbReference type="NCBI Taxonomy" id="1817890"/>
    <lineage>
        <taxon>Bacteria</taxon>
        <taxon>Raymondiibacteriota</taxon>
    </lineage>
</organism>
<keyword evidence="5" id="KW-0732">Signal</keyword>
<dbReference type="PROSITE" id="PS01068">
    <property type="entry name" value="OMPA_1"/>
    <property type="match status" value="1"/>
</dbReference>
<evidence type="ECO:0000256" key="2">
    <source>
        <dbReference type="ARBA" id="ARBA00023136"/>
    </source>
</evidence>
<comment type="similarity">
    <text evidence="3">Belongs to the Pal lipoprotein family.</text>
</comment>
<evidence type="ECO:0000256" key="4">
    <source>
        <dbReference type="PROSITE-ProRule" id="PRU00473"/>
    </source>
</evidence>
<feature type="chain" id="PRO_5009528460" description="Peptidoglycan-associated protein" evidence="5">
    <location>
        <begin position="25"/>
        <end position="179"/>
    </location>
</feature>
<evidence type="ECO:0000259" key="6">
    <source>
        <dbReference type="PROSITE" id="PS51123"/>
    </source>
</evidence>
<evidence type="ECO:0000256" key="5">
    <source>
        <dbReference type="SAM" id="SignalP"/>
    </source>
</evidence>
<dbReference type="InterPro" id="IPR006665">
    <property type="entry name" value="OmpA-like"/>
</dbReference>
<dbReference type="HAMAP" id="MF_02204">
    <property type="entry name" value="Pal"/>
    <property type="match status" value="1"/>
</dbReference>
<dbReference type="InterPro" id="IPR006690">
    <property type="entry name" value="OMPA-like_CS"/>
</dbReference>
<feature type="signal peptide" evidence="5">
    <location>
        <begin position="1"/>
        <end position="24"/>
    </location>
</feature>
<reference evidence="7 8" key="1">
    <citation type="journal article" date="2016" name="Nat. Commun.">
        <title>Thousands of microbial genomes shed light on interconnected biogeochemical processes in an aquifer system.</title>
        <authorList>
            <person name="Anantharaman K."/>
            <person name="Brown C.T."/>
            <person name="Hug L.A."/>
            <person name="Sharon I."/>
            <person name="Castelle C.J."/>
            <person name="Probst A.J."/>
            <person name="Thomas B.C."/>
            <person name="Singh A."/>
            <person name="Wilkins M.J."/>
            <person name="Karaoz U."/>
            <person name="Brodie E.L."/>
            <person name="Williams K.H."/>
            <person name="Hubbard S.S."/>
            <person name="Banfield J.F."/>
        </authorList>
    </citation>
    <scope>NUCLEOTIDE SEQUENCE [LARGE SCALE GENOMIC DNA]</scope>
</reference>
<evidence type="ECO:0000313" key="8">
    <source>
        <dbReference type="Proteomes" id="UP000179243"/>
    </source>
</evidence>
<dbReference type="Pfam" id="PF00691">
    <property type="entry name" value="OmpA"/>
    <property type="match status" value="1"/>
</dbReference>
<dbReference type="GO" id="GO:0009279">
    <property type="term" value="C:cell outer membrane"/>
    <property type="evidence" value="ECO:0007669"/>
    <property type="project" value="InterPro"/>
</dbReference>
<protein>
    <recommendedName>
        <fullName evidence="3">Peptidoglycan-associated protein</fullName>
    </recommendedName>
</protein>
<dbReference type="AlphaFoldDB" id="A0A1F7F781"/>
<dbReference type="PANTHER" id="PTHR30329">
    <property type="entry name" value="STATOR ELEMENT OF FLAGELLAR MOTOR COMPLEX"/>
    <property type="match status" value="1"/>
</dbReference>
<dbReference type="GO" id="GO:0051301">
    <property type="term" value="P:cell division"/>
    <property type="evidence" value="ECO:0007669"/>
    <property type="project" value="InterPro"/>
</dbReference>